<dbReference type="STRING" id="1138822.PL11_003355"/>
<dbReference type="Pfam" id="PF01925">
    <property type="entry name" value="TauE"/>
    <property type="match status" value="1"/>
</dbReference>
<evidence type="ECO:0000256" key="4">
    <source>
        <dbReference type="ARBA" id="ARBA00022475"/>
    </source>
</evidence>
<keyword evidence="10" id="KW-1185">Reference proteome</keyword>
<dbReference type="Proteomes" id="UP000286974">
    <property type="component" value="Unassembled WGS sequence"/>
</dbReference>
<feature type="transmembrane region" description="Helical" evidence="8">
    <location>
        <begin position="205"/>
        <end position="223"/>
    </location>
</feature>
<evidence type="ECO:0000313" key="9">
    <source>
        <dbReference type="EMBL" id="GAY72292.1"/>
    </source>
</evidence>
<dbReference type="PANTHER" id="PTHR30269:SF0">
    <property type="entry name" value="MEMBRANE TRANSPORTER PROTEIN YFCA-RELATED"/>
    <property type="match status" value="1"/>
</dbReference>
<evidence type="ECO:0000313" key="10">
    <source>
        <dbReference type="Proteomes" id="UP000286974"/>
    </source>
</evidence>
<evidence type="ECO:0000256" key="3">
    <source>
        <dbReference type="ARBA" id="ARBA00022448"/>
    </source>
</evidence>
<feature type="transmembrane region" description="Helical" evidence="8">
    <location>
        <begin position="48"/>
        <end position="68"/>
    </location>
</feature>
<evidence type="ECO:0000256" key="7">
    <source>
        <dbReference type="ARBA" id="ARBA00023136"/>
    </source>
</evidence>
<keyword evidence="6 8" id="KW-1133">Transmembrane helix</keyword>
<keyword evidence="5 8" id="KW-0812">Transmembrane</keyword>
<proteinExistence type="inferred from homology"/>
<feature type="transmembrane region" description="Helical" evidence="8">
    <location>
        <begin position="80"/>
        <end position="99"/>
    </location>
</feature>
<dbReference type="GO" id="GO:0005886">
    <property type="term" value="C:plasma membrane"/>
    <property type="evidence" value="ECO:0007669"/>
    <property type="project" value="UniProtKB-SubCell"/>
</dbReference>
<organism evidence="9 10">
    <name type="scientific">Lentilactobacillus kosonis</name>
    <dbReference type="NCBI Taxonomy" id="2810561"/>
    <lineage>
        <taxon>Bacteria</taxon>
        <taxon>Bacillati</taxon>
        <taxon>Bacillota</taxon>
        <taxon>Bacilli</taxon>
        <taxon>Lactobacillales</taxon>
        <taxon>Lactobacillaceae</taxon>
        <taxon>Lentilactobacillus</taxon>
    </lineage>
</organism>
<feature type="transmembrane region" description="Helical" evidence="8">
    <location>
        <begin position="12"/>
        <end position="36"/>
    </location>
</feature>
<keyword evidence="4 8" id="KW-1003">Cell membrane</keyword>
<reference evidence="9 10" key="1">
    <citation type="submission" date="2017-11" db="EMBL/GenBank/DDBJ databases">
        <title>Draft Genome Sequence of Lactobacillus curieae NBRC 111893 isolated from Koso, a Japanese sugar-Vegetable Fermented Beverage.</title>
        <authorList>
            <person name="Chiou T.Y."/>
            <person name="Oshima K."/>
            <person name="Suda W."/>
            <person name="Hattori M."/>
            <person name="Takahashi T."/>
        </authorList>
    </citation>
    <scope>NUCLEOTIDE SEQUENCE [LARGE SCALE GENOMIC DNA]</scope>
    <source>
        <strain evidence="9 10">NBRC111893</strain>
    </source>
</reference>
<evidence type="ECO:0000256" key="6">
    <source>
        <dbReference type="ARBA" id="ARBA00022989"/>
    </source>
</evidence>
<feature type="transmembrane region" description="Helical" evidence="8">
    <location>
        <begin position="145"/>
        <end position="169"/>
    </location>
</feature>
<evidence type="ECO:0000256" key="2">
    <source>
        <dbReference type="ARBA" id="ARBA00009142"/>
    </source>
</evidence>
<sequence>MIIIHIDMVNAIMILFPAGIVAGIMSSTTGMASLVSYPALLAVGVPPVFANMTNTVSLVLAGAGATVSSRRELRHHAKDLLKVLPLTLIGSVIGAILLLEQPADTFEKVVPFFVLAAGLLLAFPPSASSLELRRVSKIRSIGFDAMIIVVGAYTGYFGAAGGVMLLALLSRSGKYEFTTYNALKNVSLGASNLLAAIIYSLRSRVYWLLVIPLAIGFFIGGFIGPQIVRHIPERIMKGIVVIGAIGLSIWLFVDAYGLV</sequence>
<protein>
    <recommendedName>
        <fullName evidence="8">Probable membrane transporter protein</fullName>
    </recommendedName>
</protein>
<keyword evidence="7 8" id="KW-0472">Membrane</keyword>
<dbReference type="PANTHER" id="PTHR30269">
    <property type="entry name" value="TRANSMEMBRANE PROTEIN YFCA"/>
    <property type="match status" value="1"/>
</dbReference>
<accession>A0A401FIV4</accession>
<name>A0A401FIV4_9LACO</name>
<evidence type="ECO:0000256" key="1">
    <source>
        <dbReference type="ARBA" id="ARBA00004651"/>
    </source>
</evidence>
<evidence type="ECO:0000256" key="5">
    <source>
        <dbReference type="ARBA" id="ARBA00022692"/>
    </source>
</evidence>
<gene>
    <name evidence="9" type="ORF">NBRC111893_438</name>
</gene>
<dbReference type="InterPro" id="IPR052017">
    <property type="entry name" value="TSUP"/>
</dbReference>
<keyword evidence="3" id="KW-0813">Transport</keyword>
<dbReference type="InterPro" id="IPR002781">
    <property type="entry name" value="TM_pro_TauE-like"/>
</dbReference>
<feature type="transmembrane region" description="Helical" evidence="8">
    <location>
        <begin position="235"/>
        <end position="253"/>
    </location>
</feature>
<comment type="caution">
    <text evidence="9">The sequence shown here is derived from an EMBL/GenBank/DDBJ whole genome shotgun (WGS) entry which is preliminary data.</text>
</comment>
<comment type="subcellular location">
    <subcellularLocation>
        <location evidence="1 8">Cell membrane</location>
        <topology evidence="1 8">Multi-pass membrane protein</topology>
    </subcellularLocation>
</comment>
<dbReference type="AlphaFoldDB" id="A0A401FIV4"/>
<evidence type="ECO:0000256" key="8">
    <source>
        <dbReference type="RuleBase" id="RU363041"/>
    </source>
</evidence>
<dbReference type="EMBL" id="BEXA01000001">
    <property type="protein sequence ID" value="GAY72292.1"/>
    <property type="molecule type" value="Genomic_DNA"/>
</dbReference>
<feature type="transmembrane region" description="Helical" evidence="8">
    <location>
        <begin position="105"/>
        <end position="124"/>
    </location>
</feature>
<comment type="similarity">
    <text evidence="2 8">Belongs to the 4-toluene sulfonate uptake permease (TSUP) (TC 2.A.102) family.</text>
</comment>